<dbReference type="AlphaFoldDB" id="A0A423XPT2"/>
<dbReference type="GO" id="GO:0006508">
    <property type="term" value="P:proteolysis"/>
    <property type="evidence" value="ECO:0007669"/>
    <property type="project" value="UniProtKB-KW"/>
</dbReference>
<dbReference type="Proteomes" id="UP000285793">
    <property type="component" value="Unassembled WGS sequence"/>
</dbReference>
<gene>
    <name evidence="1" type="ORF">C3E80_21855</name>
</gene>
<proteinExistence type="predicted"/>
<keyword evidence="1" id="KW-0378">Hydrolase</keyword>
<reference evidence="1 2" key="1">
    <citation type="journal article" date="2018" name="Front. Microbiol.">
        <title>An Investigation of an Acute Gastroenteritis Outbreak: Cronobacter sakazakii, a Potential Cause of Food-Borne Illness.</title>
        <authorList>
            <person name="Yong W."/>
            <person name="Guo B."/>
            <person name="Shi X."/>
            <person name="Cheng T."/>
            <person name="Chen M."/>
            <person name="Jiang X."/>
            <person name="Ye Y."/>
            <person name="Wang J."/>
            <person name="Xie G."/>
            <person name="Ding J."/>
        </authorList>
    </citation>
    <scope>NUCLEOTIDE SEQUENCE [LARGE SCALE GENOMIC DNA]</scope>
    <source>
        <strain evidence="1 2">S1</strain>
    </source>
</reference>
<evidence type="ECO:0000313" key="1">
    <source>
        <dbReference type="EMBL" id="ROW51629.1"/>
    </source>
</evidence>
<dbReference type="EMBL" id="PQJL01000182">
    <property type="protein sequence ID" value="ROW51629.1"/>
    <property type="molecule type" value="Genomic_DNA"/>
</dbReference>
<dbReference type="GO" id="GO:0008233">
    <property type="term" value="F:peptidase activity"/>
    <property type="evidence" value="ECO:0007669"/>
    <property type="project" value="UniProtKB-KW"/>
</dbReference>
<feature type="non-terminal residue" evidence="1">
    <location>
        <position position="1"/>
    </location>
</feature>
<feature type="non-terminal residue" evidence="1">
    <location>
        <position position="83"/>
    </location>
</feature>
<sequence>ASTAKALLPHQSELVGGHYRIENQSVTLTPPNATPGDFAVQRDAVVATWADAGELFGCVRQFAGQISLEPGLVHKANGGILVV</sequence>
<name>A0A423XPT2_9ENTR</name>
<accession>A0A423XPT2</accession>
<organism evidence="1 2">
    <name type="scientific">Cronobacter malonaticus</name>
    <dbReference type="NCBI Taxonomy" id="413503"/>
    <lineage>
        <taxon>Bacteria</taxon>
        <taxon>Pseudomonadati</taxon>
        <taxon>Pseudomonadota</taxon>
        <taxon>Gammaproteobacteria</taxon>
        <taxon>Enterobacterales</taxon>
        <taxon>Enterobacteriaceae</taxon>
        <taxon>Cronobacter</taxon>
    </lineage>
</organism>
<protein>
    <submittedName>
        <fullName evidence="1">Lon protease</fullName>
    </submittedName>
</protein>
<keyword evidence="1" id="KW-0645">Protease</keyword>
<comment type="caution">
    <text evidence="1">The sequence shown here is derived from an EMBL/GenBank/DDBJ whole genome shotgun (WGS) entry which is preliminary data.</text>
</comment>
<evidence type="ECO:0000313" key="2">
    <source>
        <dbReference type="Proteomes" id="UP000285793"/>
    </source>
</evidence>